<evidence type="ECO:0000313" key="1">
    <source>
        <dbReference type="EMBL" id="VAI68163.1"/>
    </source>
</evidence>
<dbReference type="Proteomes" id="UP000324705">
    <property type="component" value="Chromosome 7A"/>
</dbReference>
<dbReference type="PANTHER" id="PTHR32161">
    <property type="entry name" value="DPP6 N-TERMINAL DOMAIN-LIKE PROTEIN"/>
    <property type="match status" value="1"/>
</dbReference>
<dbReference type="Pfam" id="PF07676">
    <property type="entry name" value="PD40"/>
    <property type="match status" value="1"/>
</dbReference>
<dbReference type="Gramene" id="TRITD7Av1G001440.5">
    <property type="protein sequence ID" value="TRITD7Av1G001440.5"/>
    <property type="gene ID" value="TRITD7Av1G001440"/>
</dbReference>
<name>A0A9R0Z0G9_TRITD</name>
<evidence type="ECO:0000313" key="2">
    <source>
        <dbReference type="Proteomes" id="UP000324705"/>
    </source>
</evidence>
<organism evidence="1 2">
    <name type="scientific">Triticum turgidum subsp. durum</name>
    <name type="common">Durum wheat</name>
    <name type="synonym">Triticum durum</name>
    <dbReference type="NCBI Taxonomy" id="4567"/>
    <lineage>
        <taxon>Eukaryota</taxon>
        <taxon>Viridiplantae</taxon>
        <taxon>Streptophyta</taxon>
        <taxon>Embryophyta</taxon>
        <taxon>Tracheophyta</taxon>
        <taxon>Spermatophyta</taxon>
        <taxon>Magnoliopsida</taxon>
        <taxon>Liliopsida</taxon>
        <taxon>Poales</taxon>
        <taxon>Poaceae</taxon>
        <taxon>BOP clade</taxon>
        <taxon>Pooideae</taxon>
        <taxon>Triticodae</taxon>
        <taxon>Triticeae</taxon>
        <taxon>Triticinae</taxon>
        <taxon>Triticum</taxon>
    </lineage>
</organism>
<dbReference type="PANTHER" id="PTHR32161:SF25">
    <property type="entry name" value="DIPEPTIDYLPEPTIDASE IV N-TERMINAL DOMAIN-CONTAINING PROTEIN"/>
    <property type="match status" value="1"/>
</dbReference>
<reference evidence="1 2" key="1">
    <citation type="submission" date="2017-09" db="EMBL/GenBank/DDBJ databases">
        <authorList>
            <consortium name="International Durum Wheat Genome Sequencing Consortium (IDWGSC)"/>
            <person name="Milanesi L."/>
        </authorList>
    </citation>
    <scope>NUCLEOTIDE SEQUENCE [LARGE SCALE GENOMIC DNA]</scope>
    <source>
        <strain evidence="2">cv. Svevo</strain>
    </source>
</reference>
<gene>
    <name evidence="1" type="ORF">TRITD_7Av1G001440</name>
</gene>
<dbReference type="InterPro" id="IPR011659">
    <property type="entry name" value="WD40"/>
</dbReference>
<dbReference type="InterPro" id="IPR011042">
    <property type="entry name" value="6-blade_b-propeller_TolB-like"/>
</dbReference>
<dbReference type="Gene3D" id="2.120.10.30">
    <property type="entry name" value="TolB, C-terminal domain"/>
    <property type="match status" value="1"/>
</dbReference>
<proteinExistence type="predicted"/>
<keyword evidence="2" id="KW-1185">Reference proteome</keyword>
<dbReference type="SUPFAM" id="SSF82171">
    <property type="entry name" value="DPP6 N-terminal domain-like"/>
    <property type="match status" value="1"/>
</dbReference>
<dbReference type="AlphaFoldDB" id="A0A9R0Z0G9"/>
<protein>
    <submittedName>
        <fullName evidence="1">Uncharacterized protein</fullName>
    </submittedName>
</protein>
<sequence length="568" mass="61940">MGSDDSGRGSIAFFGTYRPPVPLDIYSCPADPPPSSRKDELHLTDGVSYNQNGRAIPAPALKELLTFLGKKNPALAAECGATPDDAEKGRVAGLVFVSERDKGLETLHVALVRPKGEGGAVKVLSLGDVYGADTFGGSRMEDSGCIAGGFKVGARTVGHSLVYVSTKEPVTRRRTPWTVVYRTNLADGKTERLTPPGQYDNNLSAPTKSFDKIHSPHTDVGLFRVSGVFPTISKDGAKLAFVDNEFKAVWLADTQGLRVVYEKRGSNAVFSTAWNQNPDKDTLYVCVGPSFSAAKPLEIYAISNVSGPSAGRKVQRLTAGNFNNAFPSSNAQGDKFVFRSTRDGGKEKFHKNLYIMEDAEEGEFGQGTVTRLTNGPWTDTHCSWSPKGDWVVFSSTREMPASAPEMAFLDAGYFAVYLVKVSNPTVVVRVVQSSATLAGHVNHPIFSPDMRSIVFASDLAAVSNEPISMPVFLHSVRPYGDILSVDLRDTDDITKNKDIQEFHRITHSRYEYSTPTWTKFATDDPNEQWNMLAVKGSTPFRPACPYMYPDGGEGWHMAGHLTIPKRCC</sequence>
<accession>A0A9R0Z0G9</accession>
<dbReference type="EMBL" id="LT934123">
    <property type="protein sequence ID" value="VAI68163.1"/>
    <property type="molecule type" value="Genomic_DNA"/>
</dbReference>